<sequence length="616" mass="65514">MIVAIALVSVGIVYAFVKPQDVSWQTHRITLSTFTQTVEVSGELESIDEVELSFDLSGTLDQAVVRVGDEVQAGDLLAYLESDELIADVQSAYQAVLVAQANLTQKQAGSTSEAIALAQANVVSAEAVQQAAQVALENALVDLIHAQAKAAATIASAEAALQTATDTYTNTVDSLEEDVDQSYEDMVNALWSSMIEVRNAISDADEVLGVQNSTGNDDYELALGVLDLQTVGDAETAFYYAQESRDAIESTVFSLTFDSDRVLIDSMIFSVQEALEDAGLLLWHTRQVLEATVPTADFTAAELSALKDTIDASRNAIQTDQSALLVADQALQSALIAQESDREASQNALTEAKRNEESVRVTQEGAVATAEAAVRTSEATLAIRTADVLSAKASLAQTEALPRSIDLAALGSEVERAQATYQAAEARLAKAEIRSPIDGKVSDIAYKNGEQVLAASGVVTVQTVGDQYRVVASVTESDISKIEIGDRAQVTFDALGNDIFSSATVTEIDPAETMIEGVVYYEVTLYLNDDASAFALKPGMSVDMDIRTLEETDAIAVPQRAVLTKTTGEKYVRVVIGSGSYEERVVTTGSLGDAGMIRVLFGLSAGEEIILKLNGK</sequence>
<dbReference type="AlphaFoldDB" id="A0A0G1Q8S4"/>
<dbReference type="InterPro" id="IPR050465">
    <property type="entry name" value="UPF0194_transport"/>
</dbReference>
<accession>A0A0G1Q8S4</accession>
<proteinExistence type="inferred from homology"/>
<dbReference type="Gene3D" id="2.40.50.100">
    <property type="match status" value="2"/>
</dbReference>
<organism evidence="5 6">
    <name type="scientific">Candidatus Uhrbacteria bacterium GW2011_GWE2_46_68</name>
    <dbReference type="NCBI Taxonomy" id="1618994"/>
    <lineage>
        <taxon>Bacteria</taxon>
        <taxon>Candidatus Uhriibacteriota</taxon>
    </lineage>
</organism>
<comment type="subcellular location">
    <subcellularLocation>
        <location evidence="1">Cell envelope</location>
    </subcellularLocation>
</comment>
<evidence type="ECO:0000313" key="6">
    <source>
        <dbReference type="Proteomes" id="UP000034795"/>
    </source>
</evidence>
<dbReference type="Proteomes" id="UP000034795">
    <property type="component" value="Unassembled WGS sequence"/>
</dbReference>
<dbReference type="STRING" id="1618994.UX57_C0004G0108"/>
<dbReference type="GO" id="GO:0022857">
    <property type="term" value="F:transmembrane transporter activity"/>
    <property type="evidence" value="ECO:0007669"/>
    <property type="project" value="InterPro"/>
</dbReference>
<dbReference type="InterPro" id="IPR006143">
    <property type="entry name" value="RND_pump_MFP"/>
</dbReference>
<protein>
    <submittedName>
        <fullName evidence="5">Uncharacterized protein</fullName>
    </submittedName>
</protein>
<dbReference type="PANTHER" id="PTHR32347:SF23">
    <property type="entry name" value="BLL5650 PROTEIN"/>
    <property type="match status" value="1"/>
</dbReference>
<dbReference type="Gene3D" id="1.10.287.470">
    <property type="entry name" value="Helix hairpin bin"/>
    <property type="match status" value="1"/>
</dbReference>
<evidence type="ECO:0000256" key="3">
    <source>
        <dbReference type="ARBA" id="ARBA00023054"/>
    </source>
</evidence>
<dbReference type="GO" id="GO:0016020">
    <property type="term" value="C:membrane"/>
    <property type="evidence" value="ECO:0007669"/>
    <property type="project" value="InterPro"/>
</dbReference>
<dbReference type="GO" id="GO:0030313">
    <property type="term" value="C:cell envelope"/>
    <property type="evidence" value="ECO:0007669"/>
    <property type="project" value="UniProtKB-SubCell"/>
</dbReference>
<evidence type="ECO:0000256" key="1">
    <source>
        <dbReference type="ARBA" id="ARBA00004196"/>
    </source>
</evidence>
<evidence type="ECO:0000256" key="2">
    <source>
        <dbReference type="ARBA" id="ARBA00009477"/>
    </source>
</evidence>
<gene>
    <name evidence="5" type="ORF">UX57_C0004G0108</name>
</gene>
<comment type="similarity">
    <text evidence="2">Belongs to the membrane fusion protein (MFP) (TC 8.A.1) family.</text>
</comment>
<name>A0A0G1Q8S4_9BACT</name>
<evidence type="ECO:0000256" key="4">
    <source>
        <dbReference type="SAM" id="Coils"/>
    </source>
</evidence>
<reference evidence="5 6" key="1">
    <citation type="journal article" date="2015" name="Nature">
        <title>rRNA introns, odd ribosomes, and small enigmatic genomes across a large radiation of phyla.</title>
        <authorList>
            <person name="Brown C.T."/>
            <person name="Hug L.A."/>
            <person name="Thomas B.C."/>
            <person name="Sharon I."/>
            <person name="Castelle C.J."/>
            <person name="Singh A."/>
            <person name="Wilkins M.J."/>
            <person name="Williams K.H."/>
            <person name="Banfield J.F."/>
        </authorList>
    </citation>
    <scope>NUCLEOTIDE SEQUENCE [LARGE SCALE GENOMIC DNA]</scope>
</reference>
<dbReference type="EMBL" id="LCMS01000004">
    <property type="protein sequence ID" value="KKU41404.1"/>
    <property type="molecule type" value="Genomic_DNA"/>
</dbReference>
<feature type="coiled-coil region" evidence="4">
    <location>
        <begin position="407"/>
        <end position="434"/>
    </location>
</feature>
<dbReference type="Gene3D" id="2.40.30.170">
    <property type="match status" value="1"/>
</dbReference>
<evidence type="ECO:0000313" key="5">
    <source>
        <dbReference type="EMBL" id="KKU41404.1"/>
    </source>
</evidence>
<dbReference type="Gene3D" id="2.40.420.20">
    <property type="match status" value="1"/>
</dbReference>
<keyword evidence="3 4" id="KW-0175">Coiled coil</keyword>
<comment type="caution">
    <text evidence="5">The sequence shown here is derived from an EMBL/GenBank/DDBJ whole genome shotgun (WGS) entry which is preliminary data.</text>
</comment>
<dbReference type="SUPFAM" id="SSF111369">
    <property type="entry name" value="HlyD-like secretion proteins"/>
    <property type="match status" value="2"/>
</dbReference>
<dbReference type="PATRIC" id="fig|1618994.3.peg.323"/>
<dbReference type="NCBIfam" id="TIGR01730">
    <property type="entry name" value="RND_mfp"/>
    <property type="match status" value="1"/>
</dbReference>
<dbReference type="PANTHER" id="PTHR32347">
    <property type="entry name" value="EFFLUX SYSTEM COMPONENT YKNX-RELATED"/>
    <property type="match status" value="1"/>
</dbReference>